<dbReference type="InterPro" id="IPR036852">
    <property type="entry name" value="Peptidase_S8/S53_dom_sf"/>
</dbReference>
<dbReference type="Gene3D" id="3.40.50.200">
    <property type="entry name" value="Peptidase S8/S53 domain"/>
    <property type="match status" value="1"/>
</dbReference>
<evidence type="ECO:0000256" key="6">
    <source>
        <dbReference type="PROSITE-ProRule" id="PRU01240"/>
    </source>
</evidence>
<feature type="domain" description="Peptidase C-terminal archaeal/bacterial" evidence="9">
    <location>
        <begin position="464"/>
        <end position="532"/>
    </location>
</feature>
<feature type="active site" description="Charge relay system" evidence="6">
    <location>
        <position position="212"/>
    </location>
</feature>
<dbReference type="PANTHER" id="PTHR43806:SF11">
    <property type="entry name" value="CEREVISIN-RELATED"/>
    <property type="match status" value="1"/>
</dbReference>
<dbReference type="GO" id="GO:0006508">
    <property type="term" value="P:proteolysis"/>
    <property type="evidence" value="ECO:0007669"/>
    <property type="project" value="UniProtKB-KW"/>
</dbReference>
<evidence type="ECO:0000256" key="7">
    <source>
        <dbReference type="SAM" id="SignalP"/>
    </source>
</evidence>
<dbReference type="Proteomes" id="UP001333710">
    <property type="component" value="Chromosome"/>
</dbReference>
<name>A0AA48KSF8_9ALTE</name>
<keyword evidence="3" id="KW-0479">Metal-binding</keyword>
<dbReference type="Pfam" id="PF04151">
    <property type="entry name" value="PPC"/>
    <property type="match status" value="1"/>
</dbReference>
<reference evidence="10" key="1">
    <citation type="submission" date="2023-01" db="EMBL/GenBank/DDBJ databases">
        <title>Complete genome sequence of Planctobacterium marinum strain Dej080120_11.</title>
        <authorList>
            <person name="Ueki S."/>
            <person name="Maruyama F."/>
        </authorList>
    </citation>
    <scope>NUCLEOTIDE SEQUENCE</scope>
    <source>
        <strain evidence="10">Dej080120_11</strain>
    </source>
</reference>
<gene>
    <name evidence="10" type="ORF">MACH26_40890</name>
</gene>
<dbReference type="Pfam" id="PF00082">
    <property type="entry name" value="Peptidase_S8"/>
    <property type="match status" value="1"/>
</dbReference>
<dbReference type="CDD" id="cd07477">
    <property type="entry name" value="Peptidases_S8_Subtilisin_subset"/>
    <property type="match status" value="1"/>
</dbReference>
<dbReference type="InterPro" id="IPR050131">
    <property type="entry name" value="Peptidase_S8_subtilisin-like"/>
</dbReference>
<evidence type="ECO:0000256" key="3">
    <source>
        <dbReference type="ARBA" id="ARBA00022723"/>
    </source>
</evidence>
<dbReference type="KEGG" id="pmaw:MACH26_40890"/>
<dbReference type="InterPro" id="IPR007280">
    <property type="entry name" value="Peptidase_C_arc/bac"/>
</dbReference>
<evidence type="ECO:0000256" key="5">
    <source>
        <dbReference type="ARBA" id="ARBA00022825"/>
    </source>
</evidence>
<keyword evidence="11" id="KW-1185">Reference proteome</keyword>
<dbReference type="EMBL" id="AP027272">
    <property type="protein sequence ID" value="BDX08568.1"/>
    <property type="molecule type" value="Genomic_DNA"/>
</dbReference>
<dbReference type="PROSITE" id="PS00138">
    <property type="entry name" value="SUBTILASE_SER"/>
    <property type="match status" value="1"/>
</dbReference>
<evidence type="ECO:0000259" key="8">
    <source>
        <dbReference type="Pfam" id="PF00082"/>
    </source>
</evidence>
<dbReference type="PROSITE" id="PS00137">
    <property type="entry name" value="SUBTILASE_HIS"/>
    <property type="match status" value="1"/>
</dbReference>
<proteinExistence type="inferred from homology"/>
<feature type="chain" id="PRO_5041274318" description="Peptidase S8" evidence="7">
    <location>
        <begin position="27"/>
        <end position="546"/>
    </location>
</feature>
<keyword evidence="5 6" id="KW-0720">Serine protease</keyword>
<feature type="active site" description="Charge relay system" evidence="6">
    <location>
        <position position="366"/>
    </location>
</feature>
<dbReference type="Gene3D" id="3.30.70.80">
    <property type="entry name" value="Peptidase S8 propeptide/proteinase inhibitor I9"/>
    <property type="match status" value="1"/>
</dbReference>
<dbReference type="InterPro" id="IPR023828">
    <property type="entry name" value="Peptidase_S8_Ser-AS"/>
</dbReference>
<dbReference type="SUPFAM" id="SSF52743">
    <property type="entry name" value="Subtilisin-like"/>
    <property type="match status" value="1"/>
</dbReference>
<dbReference type="InterPro" id="IPR034202">
    <property type="entry name" value="Subtilisin_Carlsberg-like"/>
</dbReference>
<protein>
    <recommendedName>
        <fullName evidence="12">Peptidase S8</fullName>
    </recommendedName>
</protein>
<dbReference type="PRINTS" id="PR00723">
    <property type="entry name" value="SUBTILISIN"/>
</dbReference>
<accession>A0AA48KSF8</accession>
<dbReference type="Gene3D" id="2.60.120.380">
    <property type="match status" value="1"/>
</dbReference>
<sequence>MSHKFNKVVLGLGFSSVSLFASAVFAAETESAKAPVRSAVETQVQANQAPMLAEMQQRYIVIFKDDAVMGDAESIKLNGGVSLFDRQGKLDVRLANEHLRSLGATPIKAIESHNMMVVNMDKKTFNTVANHHSVATAEEDPKRHLMAQTTPYGIPMVQADQLFQNNLSARKVCVIDTGYNLGHPDLPDQNNGASGDANNGSVGNWYNDGNGHGTHVAGTIAALANNEGVVGVYPGVDIHAVKIFNDSGSWTFASDLITGIQQCADAGANVVNMSLGGGSSSTAESNAMQNFADQDILLIAAAGNDGNSSFSYPASYDAVVSVAAVTSSESRASYSQYNSQVELAGPGSSVYSTYPTNSYATLSGTSMATPHVVGVAALVWSFFPQCSADEIRSALQATAKDKGSAGRDTQYGYGIVQSEDAYNYLNTYGCAGDGNGGGNGGGGGNVDPVNGSISNLSGSRNAWDRYTWEIPAGVTTMSVSISGGSGDADLYMRYGADPTTSTYDCRPYTSGNNETCTFNNPASGTWHVSIRGYRAYSGVTMSYSYE</sequence>
<comment type="similarity">
    <text evidence="1 6">Belongs to the peptidase S8 family.</text>
</comment>
<dbReference type="GO" id="GO:0004252">
    <property type="term" value="F:serine-type endopeptidase activity"/>
    <property type="evidence" value="ECO:0007669"/>
    <property type="project" value="UniProtKB-UniRule"/>
</dbReference>
<keyword evidence="2 6" id="KW-0645">Protease</keyword>
<evidence type="ECO:0000256" key="4">
    <source>
        <dbReference type="ARBA" id="ARBA00022801"/>
    </source>
</evidence>
<feature type="signal peptide" evidence="7">
    <location>
        <begin position="1"/>
        <end position="26"/>
    </location>
</feature>
<dbReference type="InterPro" id="IPR037045">
    <property type="entry name" value="S8pro/Inhibitor_I9_sf"/>
</dbReference>
<keyword evidence="7" id="KW-0732">Signal</keyword>
<evidence type="ECO:0000313" key="10">
    <source>
        <dbReference type="EMBL" id="BDX08568.1"/>
    </source>
</evidence>
<evidence type="ECO:0000259" key="9">
    <source>
        <dbReference type="Pfam" id="PF04151"/>
    </source>
</evidence>
<dbReference type="AlphaFoldDB" id="A0AA48KSF8"/>
<dbReference type="InterPro" id="IPR022398">
    <property type="entry name" value="Peptidase_S8_His-AS"/>
</dbReference>
<evidence type="ECO:0000256" key="1">
    <source>
        <dbReference type="ARBA" id="ARBA00011073"/>
    </source>
</evidence>
<dbReference type="PROSITE" id="PS51892">
    <property type="entry name" value="SUBTILASE"/>
    <property type="match status" value="1"/>
</dbReference>
<evidence type="ECO:0000313" key="11">
    <source>
        <dbReference type="Proteomes" id="UP001333710"/>
    </source>
</evidence>
<feature type="active site" description="Charge relay system" evidence="6">
    <location>
        <position position="176"/>
    </location>
</feature>
<dbReference type="InterPro" id="IPR015500">
    <property type="entry name" value="Peptidase_S8_subtilisin-rel"/>
</dbReference>
<keyword evidence="4 6" id="KW-0378">Hydrolase</keyword>
<dbReference type="RefSeq" id="WP_338294632.1">
    <property type="nucleotide sequence ID" value="NZ_AP027272.1"/>
</dbReference>
<evidence type="ECO:0000256" key="2">
    <source>
        <dbReference type="ARBA" id="ARBA00022670"/>
    </source>
</evidence>
<dbReference type="GO" id="GO:0046872">
    <property type="term" value="F:metal ion binding"/>
    <property type="evidence" value="ECO:0007669"/>
    <property type="project" value="UniProtKB-KW"/>
</dbReference>
<organism evidence="10 11">
    <name type="scientific">Planctobacterium marinum</name>
    <dbReference type="NCBI Taxonomy" id="1631968"/>
    <lineage>
        <taxon>Bacteria</taxon>
        <taxon>Pseudomonadati</taxon>
        <taxon>Pseudomonadota</taxon>
        <taxon>Gammaproteobacteria</taxon>
        <taxon>Alteromonadales</taxon>
        <taxon>Alteromonadaceae</taxon>
        <taxon>Planctobacterium</taxon>
    </lineage>
</organism>
<dbReference type="PANTHER" id="PTHR43806">
    <property type="entry name" value="PEPTIDASE S8"/>
    <property type="match status" value="1"/>
</dbReference>
<dbReference type="InterPro" id="IPR000209">
    <property type="entry name" value="Peptidase_S8/S53_dom"/>
</dbReference>
<evidence type="ECO:0008006" key="12">
    <source>
        <dbReference type="Google" id="ProtNLM"/>
    </source>
</evidence>
<dbReference type="GO" id="GO:0005615">
    <property type="term" value="C:extracellular space"/>
    <property type="evidence" value="ECO:0007669"/>
    <property type="project" value="TreeGrafter"/>
</dbReference>
<feature type="domain" description="Peptidase S8/S53" evidence="8">
    <location>
        <begin position="171"/>
        <end position="414"/>
    </location>
</feature>